<dbReference type="Proteomes" id="UP000292702">
    <property type="component" value="Unassembled WGS sequence"/>
</dbReference>
<name>A0A4R0RIL3_9APHY</name>
<sequence>MRFTAVSSLTILSLLLASSSTAWVLPGYDRVLKSLTLQSSNADALFATSTTQDEENATGDADARVFIHCQNQGNLVLRRWADEG</sequence>
<dbReference type="AlphaFoldDB" id="A0A4R0RIL3"/>
<organism evidence="2 3">
    <name type="scientific">Steccherinum ochraceum</name>
    <dbReference type="NCBI Taxonomy" id="92696"/>
    <lineage>
        <taxon>Eukaryota</taxon>
        <taxon>Fungi</taxon>
        <taxon>Dikarya</taxon>
        <taxon>Basidiomycota</taxon>
        <taxon>Agaricomycotina</taxon>
        <taxon>Agaricomycetes</taxon>
        <taxon>Polyporales</taxon>
        <taxon>Steccherinaceae</taxon>
        <taxon>Steccherinum</taxon>
    </lineage>
</organism>
<feature type="signal peptide" evidence="1">
    <location>
        <begin position="1"/>
        <end position="22"/>
    </location>
</feature>
<feature type="chain" id="PRO_5020433447" evidence="1">
    <location>
        <begin position="23"/>
        <end position="84"/>
    </location>
</feature>
<proteinExistence type="predicted"/>
<dbReference type="EMBL" id="RWJN01000217">
    <property type="protein sequence ID" value="TCD64769.1"/>
    <property type="molecule type" value="Genomic_DNA"/>
</dbReference>
<keyword evidence="1" id="KW-0732">Signal</keyword>
<feature type="non-terminal residue" evidence="2">
    <location>
        <position position="84"/>
    </location>
</feature>
<comment type="caution">
    <text evidence="2">The sequence shown here is derived from an EMBL/GenBank/DDBJ whole genome shotgun (WGS) entry which is preliminary data.</text>
</comment>
<gene>
    <name evidence="2" type="ORF">EIP91_003660</name>
</gene>
<protein>
    <submittedName>
        <fullName evidence="2">Uncharacterized protein</fullName>
    </submittedName>
</protein>
<evidence type="ECO:0000256" key="1">
    <source>
        <dbReference type="SAM" id="SignalP"/>
    </source>
</evidence>
<keyword evidence="3" id="KW-1185">Reference proteome</keyword>
<evidence type="ECO:0000313" key="2">
    <source>
        <dbReference type="EMBL" id="TCD64769.1"/>
    </source>
</evidence>
<reference evidence="2 3" key="1">
    <citation type="submission" date="2018-11" db="EMBL/GenBank/DDBJ databases">
        <title>Genome assembly of Steccherinum ochraceum LE-BIN_3174, the white-rot fungus of the Steccherinaceae family (The Residual Polyporoid clade, Polyporales, Basidiomycota).</title>
        <authorList>
            <person name="Fedorova T.V."/>
            <person name="Glazunova O.A."/>
            <person name="Landesman E.O."/>
            <person name="Moiseenko K.V."/>
            <person name="Psurtseva N.V."/>
            <person name="Savinova O.S."/>
            <person name="Shakhova N.V."/>
            <person name="Tyazhelova T.V."/>
            <person name="Vasina D.V."/>
        </authorList>
    </citation>
    <scope>NUCLEOTIDE SEQUENCE [LARGE SCALE GENOMIC DNA]</scope>
    <source>
        <strain evidence="2 3">LE-BIN_3174</strain>
    </source>
</reference>
<accession>A0A4R0RIL3</accession>
<evidence type="ECO:0000313" key="3">
    <source>
        <dbReference type="Proteomes" id="UP000292702"/>
    </source>
</evidence>